<name>A0AA86TIX1_9EUKA</name>
<sequence length="135" mass="15855">MQIQFKINKFLLNGIITFNHLASSHHRTYNFPLHIKTLTIPDLKVPKNIKPHQKDSFAYKSTDKIYETTFIPQTFVQKKTTANKFNQLKFEITEEAKRDVRKCAPNFILQKQQTPKASEKVPIYKFVKKAEKDSD</sequence>
<accession>A0AA86TIX1</accession>
<dbReference type="EMBL" id="CAXDID020000363">
    <property type="protein sequence ID" value="CAL6082275.1"/>
    <property type="molecule type" value="Genomic_DNA"/>
</dbReference>
<keyword evidence="3" id="KW-1185">Reference proteome</keyword>
<reference evidence="1" key="1">
    <citation type="submission" date="2023-06" db="EMBL/GenBank/DDBJ databases">
        <authorList>
            <person name="Kurt Z."/>
        </authorList>
    </citation>
    <scope>NUCLEOTIDE SEQUENCE</scope>
</reference>
<organism evidence="1">
    <name type="scientific">Hexamita inflata</name>
    <dbReference type="NCBI Taxonomy" id="28002"/>
    <lineage>
        <taxon>Eukaryota</taxon>
        <taxon>Metamonada</taxon>
        <taxon>Diplomonadida</taxon>
        <taxon>Hexamitidae</taxon>
        <taxon>Hexamitinae</taxon>
        <taxon>Hexamita</taxon>
    </lineage>
</organism>
<dbReference type="EMBL" id="CATOUU010000051">
    <property type="protein sequence ID" value="CAI9914443.1"/>
    <property type="molecule type" value="Genomic_DNA"/>
</dbReference>
<comment type="caution">
    <text evidence="1">The sequence shown here is derived from an EMBL/GenBank/DDBJ whole genome shotgun (WGS) entry which is preliminary data.</text>
</comment>
<gene>
    <name evidence="1" type="ORF">HINF_LOCUS2088</name>
    <name evidence="2" type="ORF">HINF_LOCUS61067</name>
</gene>
<proteinExistence type="predicted"/>
<evidence type="ECO:0000313" key="2">
    <source>
        <dbReference type="EMBL" id="CAL6082275.1"/>
    </source>
</evidence>
<dbReference type="AlphaFoldDB" id="A0AA86TIX1"/>
<evidence type="ECO:0000313" key="3">
    <source>
        <dbReference type="Proteomes" id="UP001642409"/>
    </source>
</evidence>
<dbReference type="Proteomes" id="UP001642409">
    <property type="component" value="Unassembled WGS sequence"/>
</dbReference>
<evidence type="ECO:0000313" key="1">
    <source>
        <dbReference type="EMBL" id="CAI9914443.1"/>
    </source>
</evidence>
<reference evidence="2 3" key="2">
    <citation type="submission" date="2024-07" db="EMBL/GenBank/DDBJ databases">
        <authorList>
            <person name="Akdeniz Z."/>
        </authorList>
    </citation>
    <scope>NUCLEOTIDE SEQUENCE [LARGE SCALE GENOMIC DNA]</scope>
</reference>
<protein>
    <submittedName>
        <fullName evidence="2">Hypothetical_protein</fullName>
    </submittedName>
</protein>